<protein>
    <recommendedName>
        <fullName evidence="14">FAD-binding FR-type domain-containing protein</fullName>
    </recommendedName>
</protein>
<feature type="transmembrane region" description="Helical" evidence="12">
    <location>
        <begin position="382"/>
        <end position="400"/>
    </location>
</feature>
<dbReference type="Proteomes" id="UP000811619">
    <property type="component" value="Unassembled WGS sequence"/>
</dbReference>
<dbReference type="GO" id="GO:0015677">
    <property type="term" value="P:copper ion import"/>
    <property type="evidence" value="ECO:0007669"/>
    <property type="project" value="TreeGrafter"/>
</dbReference>
<dbReference type="GO" id="GO:0005886">
    <property type="term" value="C:plasma membrane"/>
    <property type="evidence" value="ECO:0007669"/>
    <property type="project" value="TreeGrafter"/>
</dbReference>
<dbReference type="SUPFAM" id="SSF52343">
    <property type="entry name" value="Ferredoxin reductase-like, C-terminal NADP-linked domain"/>
    <property type="match status" value="1"/>
</dbReference>
<dbReference type="PANTHER" id="PTHR32361:SF9">
    <property type="entry name" value="FERRIC REDUCTASE TRANSMEMBRANE COMPONENT 3-RELATED"/>
    <property type="match status" value="1"/>
</dbReference>
<dbReference type="Pfam" id="PF08030">
    <property type="entry name" value="NAD_binding_6"/>
    <property type="match status" value="1"/>
</dbReference>
<comment type="caution">
    <text evidence="15">The sequence shown here is derived from an EMBL/GenBank/DDBJ whole genome shotgun (WGS) entry which is preliminary data.</text>
</comment>
<keyword evidence="8" id="KW-0406">Ion transport</keyword>
<dbReference type="AlphaFoldDB" id="A0A8K0J338"/>
<evidence type="ECO:0000256" key="8">
    <source>
        <dbReference type="ARBA" id="ARBA00023065"/>
    </source>
</evidence>
<evidence type="ECO:0000256" key="2">
    <source>
        <dbReference type="ARBA" id="ARBA00006278"/>
    </source>
</evidence>
<dbReference type="InterPro" id="IPR017927">
    <property type="entry name" value="FAD-bd_FR_type"/>
</dbReference>
<keyword evidence="4 12" id="KW-0812">Transmembrane</keyword>
<evidence type="ECO:0000256" key="4">
    <source>
        <dbReference type="ARBA" id="ARBA00022692"/>
    </source>
</evidence>
<evidence type="ECO:0000256" key="11">
    <source>
        <dbReference type="SAM" id="MobiDB-lite"/>
    </source>
</evidence>
<evidence type="ECO:0000256" key="13">
    <source>
        <dbReference type="SAM" id="SignalP"/>
    </source>
</evidence>
<feature type="transmembrane region" description="Helical" evidence="12">
    <location>
        <begin position="156"/>
        <end position="175"/>
    </location>
</feature>
<dbReference type="CDD" id="cd06186">
    <property type="entry name" value="NOX_Duox_like_FAD_NADP"/>
    <property type="match status" value="1"/>
</dbReference>
<keyword evidence="7" id="KW-0560">Oxidoreductase</keyword>
<comment type="subcellular location">
    <subcellularLocation>
        <location evidence="1">Membrane</location>
        <topology evidence="1">Multi-pass membrane protein</topology>
    </subcellularLocation>
</comment>
<dbReference type="Gene3D" id="3.40.50.80">
    <property type="entry name" value="Nucleotide-binding domain of ferredoxin-NADP reductase (FNR) module"/>
    <property type="match status" value="1"/>
</dbReference>
<organism evidence="15 16">
    <name type="scientific">Claviceps africana</name>
    <dbReference type="NCBI Taxonomy" id="83212"/>
    <lineage>
        <taxon>Eukaryota</taxon>
        <taxon>Fungi</taxon>
        <taxon>Dikarya</taxon>
        <taxon>Ascomycota</taxon>
        <taxon>Pezizomycotina</taxon>
        <taxon>Sordariomycetes</taxon>
        <taxon>Hypocreomycetidae</taxon>
        <taxon>Hypocreales</taxon>
        <taxon>Clavicipitaceae</taxon>
        <taxon>Claviceps</taxon>
    </lineage>
</organism>
<dbReference type="GO" id="GO:0000293">
    <property type="term" value="F:ferric-chelate reductase activity"/>
    <property type="evidence" value="ECO:0007669"/>
    <property type="project" value="UniProtKB-ARBA"/>
</dbReference>
<keyword evidence="13" id="KW-0732">Signal</keyword>
<evidence type="ECO:0000256" key="9">
    <source>
        <dbReference type="ARBA" id="ARBA00023136"/>
    </source>
</evidence>
<reference evidence="15" key="1">
    <citation type="journal article" date="2020" name="bioRxiv">
        <title>Whole genome comparisons of ergot fungi reveals the divergence and evolution of species within the genus Claviceps are the result of varying mechanisms driving genome evolution and host range expansion.</title>
        <authorList>
            <person name="Wyka S.A."/>
            <person name="Mondo S.J."/>
            <person name="Liu M."/>
            <person name="Dettman J."/>
            <person name="Nalam V."/>
            <person name="Broders K.D."/>
        </authorList>
    </citation>
    <scope>NUCLEOTIDE SEQUENCE</scope>
    <source>
        <strain evidence="15">CCC 489</strain>
    </source>
</reference>
<accession>A0A8K0J338</accession>
<feature type="chain" id="PRO_5035462014" description="FAD-binding FR-type domain-containing protein" evidence="13">
    <location>
        <begin position="19"/>
        <end position="731"/>
    </location>
</feature>
<keyword evidence="9 12" id="KW-0472">Membrane</keyword>
<feature type="domain" description="FAD-binding FR-type" evidence="14">
    <location>
        <begin position="425"/>
        <end position="579"/>
    </location>
</feature>
<dbReference type="PANTHER" id="PTHR32361">
    <property type="entry name" value="FERRIC/CUPRIC REDUCTASE TRANSMEMBRANE COMPONENT"/>
    <property type="match status" value="1"/>
</dbReference>
<dbReference type="SFLD" id="SFLDS00052">
    <property type="entry name" value="Ferric_Reductase_Domain"/>
    <property type="match status" value="1"/>
</dbReference>
<dbReference type="OrthoDB" id="167398at2759"/>
<dbReference type="PROSITE" id="PS51384">
    <property type="entry name" value="FAD_FR"/>
    <property type="match status" value="1"/>
</dbReference>
<sequence length="731" mass="81779">MLWLLCLTALLSARTADAAKPVGDEVCVASCYYSLLKARFAGPTPRAQTACANALRVRSTYYCLALHCRDDVEPGLAWWAGTCKNSSRLVSLDAYRAAVGDADLQDVAARPSSAADFAGGVLLQRPVVPDLHSWSVVYRSAKTFSDLRDYHNAISWVPYGFWAIVILLGAASRVWSCKRPGTRRDEPSRPPGQNPQGVLGRLVKRWKFDIQLAPTFSHRHHEPWGWLSIPLRLQSLVIVSYMILHVAICATHYPILEENYYYKSKKLQVLRCLGDRVAVLLPKSLPLIFLFGSRSNPFQIVTGWSFRTFSLFHRWIGIVMLLEAVIHGVVLSAYDAYNKGWDYYKDELRNDEIFRYGILAVTTIGLSIALAARCFRAHFYEIFKAAHVILAAIALVAVYGHVRTVFTGMYRVWVWVCVGIWAADYMVRFLRIIWVNIIRRSATDAIASFDPDSNIISLRVAAPAGTARQTPGQYYFVAVGGWHFWQNHPFSVAGRSNGVADAARLERKSDKPSAGKGGPTVTTNLDVESLSDKPNMTFMIRPRSGMTRRLRELLCKNGESEPQKLKLVLEGPYGTAANVERYQHLLFIAGGTGITAVMPYIRLLLDDDTNRGERPSVRLVWAAPQANFIRRVVEEDLGSPQNTCSRKDLELDLYVTSSNADGEKSHNLQCKYARPDIDALVRQFVQQKADGRAAVFVCGPGRMADDARAAVVRHAKATSGHVDLFEEIYEW</sequence>
<evidence type="ECO:0000313" key="16">
    <source>
        <dbReference type="Proteomes" id="UP000811619"/>
    </source>
</evidence>
<proteinExistence type="inferred from homology"/>
<evidence type="ECO:0000256" key="10">
    <source>
        <dbReference type="ARBA" id="ARBA00023180"/>
    </source>
</evidence>
<dbReference type="GO" id="GO:0006879">
    <property type="term" value="P:intracellular iron ion homeostasis"/>
    <property type="evidence" value="ECO:0007669"/>
    <property type="project" value="TreeGrafter"/>
</dbReference>
<dbReference type="InterPro" id="IPR051410">
    <property type="entry name" value="Ferric/Cupric_Reductase"/>
</dbReference>
<gene>
    <name evidence="15" type="ORF">E4U42_008015</name>
</gene>
<keyword evidence="5" id="KW-0249">Electron transport</keyword>
<dbReference type="GO" id="GO:0006826">
    <property type="term" value="P:iron ion transport"/>
    <property type="evidence" value="ECO:0007669"/>
    <property type="project" value="TreeGrafter"/>
</dbReference>
<evidence type="ECO:0000313" key="15">
    <source>
        <dbReference type="EMBL" id="KAG5915508.1"/>
    </source>
</evidence>
<feature type="region of interest" description="Disordered" evidence="11">
    <location>
        <begin position="503"/>
        <end position="524"/>
    </location>
</feature>
<dbReference type="Pfam" id="PF01794">
    <property type="entry name" value="Ferric_reduct"/>
    <property type="match status" value="1"/>
</dbReference>
<dbReference type="InterPro" id="IPR013112">
    <property type="entry name" value="FAD-bd_8"/>
</dbReference>
<comment type="similarity">
    <text evidence="2">Belongs to the ferric reductase (FRE) family.</text>
</comment>
<dbReference type="EMBL" id="SRPY01000976">
    <property type="protein sequence ID" value="KAG5915508.1"/>
    <property type="molecule type" value="Genomic_DNA"/>
</dbReference>
<keyword evidence="16" id="KW-1185">Reference proteome</keyword>
<evidence type="ECO:0000256" key="5">
    <source>
        <dbReference type="ARBA" id="ARBA00022982"/>
    </source>
</evidence>
<evidence type="ECO:0000256" key="7">
    <source>
        <dbReference type="ARBA" id="ARBA00023002"/>
    </source>
</evidence>
<keyword evidence="6 12" id="KW-1133">Transmembrane helix</keyword>
<dbReference type="Pfam" id="PF08022">
    <property type="entry name" value="FAD_binding_8"/>
    <property type="match status" value="1"/>
</dbReference>
<evidence type="ECO:0000256" key="12">
    <source>
        <dbReference type="SAM" id="Phobius"/>
    </source>
</evidence>
<feature type="compositionally biased region" description="Basic and acidic residues" evidence="11">
    <location>
        <begin position="503"/>
        <end position="513"/>
    </location>
</feature>
<evidence type="ECO:0000256" key="1">
    <source>
        <dbReference type="ARBA" id="ARBA00004141"/>
    </source>
</evidence>
<evidence type="ECO:0000256" key="6">
    <source>
        <dbReference type="ARBA" id="ARBA00022989"/>
    </source>
</evidence>
<dbReference type="InterPro" id="IPR013130">
    <property type="entry name" value="Fe3_Rdtase_TM_dom"/>
</dbReference>
<feature type="transmembrane region" description="Helical" evidence="12">
    <location>
        <begin position="315"/>
        <end position="334"/>
    </location>
</feature>
<name>A0A8K0J338_9HYPO</name>
<feature type="signal peptide" evidence="13">
    <location>
        <begin position="1"/>
        <end position="18"/>
    </location>
</feature>
<feature type="transmembrane region" description="Helical" evidence="12">
    <location>
        <begin position="354"/>
        <end position="375"/>
    </location>
</feature>
<evidence type="ECO:0000256" key="3">
    <source>
        <dbReference type="ARBA" id="ARBA00022448"/>
    </source>
</evidence>
<feature type="transmembrane region" description="Helical" evidence="12">
    <location>
        <begin position="236"/>
        <end position="256"/>
    </location>
</feature>
<keyword evidence="3" id="KW-0813">Transport</keyword>
<keyword evidence="10" id="KW-0325">Glycoprotein</keyword>
<dbReference type="InterPro" id="IPR013121">
    <property type="entry name" value="Fe_red_NAD-bd_6"/>
</dbReference>
<dbReference type="InterPro" id="IPR039261">
    <property type="entry name" value="FNR_nucleotide-bd"/>
</dbReference>
<feature type="transmembrane region" description="Helical" evidence="12">
    <location>
        <begin position="412"/>
        <end position="430"/>
    </location>
</feature>
<evidence type="ECO:0000259" key="14">
    <source>
        <dbReference type="PROSITE" id="PS51384"/>
    </source>
</evidence>
<dbReference type="SFLD" id="SFLDG01168">
    <property type="entry name" value="Ferric_reductase_subgroup_(FRE"/>
    <property type="match status" value="1"/>
</dbReference>